<sequence length="263" mass="31055">MNIEELRFKMMLTKDFSIYQPDIIDIYLLLPILGVSLTFSTFFWKSLYILLKYYNKYPQDVVLHICSLLHTMLCVGAICFFGDIHRNVLQTSILNTWTQNSILIFSIGFFIHDFVYWEYEDHRDIVMLLHHVASVISLLYPLITGTHAAVCFVFMWTYESSNVYLHFRYLMKRYGFNKKNERLFNLNEMCFVIAFVTQRFFIGAHFTYLLLVDQKVSNEFIKVMAIILNILSLAFYDAIYIMVRRKHPVTGSLVAKLLGSDLY</sequence>
<feature type="domain" description="TLC" evidence="7">
    <location>
        <begin position="52"/>
        <end position="248"/>
    </location>
</feature>
<evidence type="ECO:0000256" key="3">
    <source>
        <dbReference type="ARBA" id="ARBA00022989"/>
    </source>
</evidence>
<dbReference type="KEGG" id="clec:106672057"/>
<evidence type="ECO:0000313" key="8">
    <source>
        <dbReference type="EnsemblMetazoa" id="XP_014258649.1"/>
    </source>
</evidence>
<evidence type="ECO:0000256" key="4">
    <source>
        <dbReference type="ARBA" id="ARBA00023136"/>
    </source>
</evidence>
<evidence type="ECO:0000256" key="6">
    <source>
        <dbReference type="SAM" id="Phobius"/>
    </source>
</evidence>
<proteinExistence type="predicted"/>
<evidence type="ECO:0000256" key="1">
    <source>
        <dbReference type="ARBA" id="ARBA00004141"/>
    </source>
</evidence>
<dbReference type="InterPro" id="IPR006634">
    <property type="entry name" value="TLC-dom"/>
</dbReference>
<evidence type="ECO:0000256" key="5">
    <source>
        <dbReference type="PROSITE-ProRule" id="PRU00205"/>
    </source>
</evidence>
<dbReference type="Pfam" id="PF03798">
    <property type="entry name" value="TRAM_LAG1_CLN8"/>
    <property type="match status" value="1"/>
</dbReference>
<feature type="transmembrane region" description="Helical" evidence="6">
    <location>
        <begin position="186"/>
        <end position="211"/>
    </location>
</feature>
<dbReference type="GO" id="GO:0016020">
    <property type="term" value="C:membrane"/>
    <property type="evidence" value="ECO:0007669"/>
    <property type="project" value="UniProtKB-SubCell"/>
</dbReference>
<evidence type="ECO:0000256" key="2">
    <source>
        <dbReference type="ARBA" id="ARBA00022692"/>
    </source>
</evidence>
<dbReference type="GeneID" id="106672057"/>
<dbReference type="InterPro" id="IPR042512">
    <property type="entry name" value="TLCD5"/>
</dbReference>
<protein>
    <recommendedName>
        <fullName evidence="7">TLC domain-containing protein</fullName>
    </recommendedName>
</protein>
<keyword evidence="4 5" id="KW-0472">Membrane</keyword>
<dbReference type="AlphaFoldDB" id="A0A8I6S4M3"/>
<feature type="transmembrane region" description="Helical" evidence="6">
    <location>
        <begin position="139"/>
        <end position="165"/>
    </location>
</feature>
<keyword evidence="9" id="KW-1185">Reference proteome</keyword>
<evidence type="ECO:0000313" key="9">
    <source>
        <dbReference type="Proteomes" id="UP000494040"/>
    </source>
</evidence>
<dbReference type="RefSeq" id="XP_014258649.1">
    <property type="nucleotide sequence ID" value="XM_014403163.2"/>
</dbReference>
<reference evidence="8" key="1">
    <citation type="submission" date="2022-01" db="UniProtKB">
        <authorList>
            <consortium name="EnsemblMetazoa"/>
        </authorList>
    </citation>
    <scope>IDENTIFICATION</scope>
</reference>
<dbReference type="PROSITE" id="PS50922">
    <property type="entry name" value="TLC"/>
    <property type="match status" value="1"/>
</dbReference>
<feature type="transmembrane region" description="Helical" evidence="6">
    <location>
        <begin position="26"/>
        <end position="49"/>
    </location>
</feature>
<dbReference type="SMART" id="SM00724">
    <property type="entry name" value="TLC"/>
    <property type="match status" value="1"/>
</dbReference>
<dbReference type="Proteomes" id="UP000494040">
    <property type="component" value="Unassembled WGS sequence"/>
</dbReference>
<dbReference type="PANTHER" id="PTHR31898">
    <property type="entry name" value="TRANSMEMBRANE PROTEIN 136"/>
    <property type="match status" value="1"/>
</dbReference>
<accession>A0A8I6S4M3</accession>
<comment type="subcellular location">
    <subcellularLocation>
        <location evidence="1">Membrane</location>
        <topology evidence="1">Multi-pass membrane protein</topology>
    </subcellularLocation>
</comment>
<dbReference type="EnsemblMetazoa" id="XM_014403163.2">
    <property type="protein sequence ID" value="XP_014258649.1"/>
    <property type="gene ID" value="LOC106672057"/>
</dbReference>
<feature type="transmembrane region" description="Helical" evidence="6">
    <location>
        <begin position="61"/>
        <end position="81"/>
    </location>
</feature>
<keyword evidence="3 6" id="KW-1133">Transmembrane helix</keyword>
<feature type="transmembrane region" description="Helical" evidence="6">
    <location>
        <begin position="223"/>
        <end position="243"/>
    </location>
</feature>
<name>A0A8I6S4M3_CIMLE</name>
<organism evidence="8 9">
    <name type="scientific">Cimex lectularius</name>
    <name type="common">Bed bug</name>
    <name type="synonym">Acanthia lectularia</name>
    <dbReference type="NCBI Taxonomy" id="79782"/>
    <lineage>
        <taxon>Eukaryota</taxon>
        <taxon>Metazoa</taxon>
        <taxon>Ecdysozoa</taxon>
        <taxon>Arthropoda</taxon>
        <taxon>Hexapoda</taxon>
        <taxon>Insecta</taxon>
        <taxon>Pterygota</taxon>
        <taxon>Neoptera</taxon>
        <taxon>Paraneoptera</taxon>
        <taxon>Hemiptera</taxon>
        <taxon>Heteroptera</taxon>
        <taxon>Panheteroptera</taxon>
        <taxon>Cimicomorpha</taxon>
        <taxon>Cimicidae</taxon>
        <taxon>Cimex</taxon>
    </lineage>
</organism>
<keyword evidence="2 5" id="KW-0812">Transmembrane</keyword>
<dbReference type="PANTHER" id="PTHR31898:SF1">
    <property type="entry name" value="TLC DOMAIN-CONTAINING PROTEIN 5"/>
    <property type="match status" value="1"/>
</dbReference>
<dbReference type="OrthoDB" id="506011at2759"/>
<feature type="transmembrane region" description="Helical" evidence="6">
    <location>
        <begin position="102"/>
        <end position="119"/>
    </location>
</feature>
<evidence type="ECO:0000259" key="7">
    <source>
        <dbReference type="PROSITE" id="PS50922"/>
    </source>
</evidence>